<dbReference type="EMBL" id="AZFK01000016">
    <property type="protein sequence ID" value="KRL91794.1"/>
    <property type="molecule type" value="Genomic_DNA"/>
</dbReference>
<feature type="transmembrane region" description="Helical" evidence="6">
    <location>
        <begin position="186"/>
        <end position="204"/>
    </location>
</feature>
<dbReference type="GO" id="GO:0015297">
    <property type="term" value="F:antiporter activity"/>
    <property type="evidence" value="ECO:0007669"/>
    <property type="project" value="InterPro"/>
</dbReference>
<dbReference type="InterPro" id="IPR051327">
    <property type="entry name" value="MATE_MepA_subfamily"/>
</dbReference>
<dbReference type="PATRIC" id="fig|1423760.3.peg.785"/>
<keyword evidence="5 6" id="KW-0472">Membrane</keyword>
<evidence type="ECO:0000313" key="7">
    <source>
        <dbReference type="EMBL" id="KRL91794.1"/>
    </source>
</evidence>
<dbReference type="Pfam" id="PF01554">
    <property type="entry name" value="MatE"/>
    <property type="match status" value="2"/>
</dbReference>
<comment type="caution">
    <text evidence="7">The sequence shown here is derived from an EMBL/GenBank/DDBJ whole genome shotgun (WGS) entry which is preliminary data.</text>
</comment>
<proteinExistence type="predicted"/>
<dbReference type="GO" id="GO:0042910">
    <property type="term" value="F:xenobiotic transmembrane transporter activity"/>
    <property type="evidence" value="ECO:0007669"/>
    <property type="project" value="InterPro"/>
</dbReference>
<name>A0A0R1ULX6_9LACO</name>
<reference evidence="7 8" key="1">
    <citation type="journal article" date="2015" name="Genome Announc.">
        <title>Expanding the biotechnology potential of lactobacilli through comparative genomics of 213 strains and associated genera.</title>
        <authorList>
            <person name="Sun Z."/>
            <person name="Harris H.M."/>
            <person name="McCann A."/>
            <person name="Guo C."/>
            <person name="Argimon S."/>
            <person name="Zhang W."/>
            <person name="Yang X."/>
            <person name="Jeffery I.B."/>
            <person name="Cooney J.C."/>
            <person name="Kagawa T.F."/>
            <person name="Liu W."/>
            <person name="Song Y."/>
            <person name="Salvetti E."/>
            <person name="Wrobel A."/>
            <person name="Rasinkangas P."/>
            <person name="Parkhill J."/>
            <person name="Rea M.C."/>
            <person name="O'Sullivan O."/>
            <person name="Ritari J."/>
            <person name="Douillard F.P."/>
            <person name="Paul Ross R."/>
            <person name="Yang R."/>
            <person name="Briner A.E."/>
            <person name="Felis G.E."/>
            <person name="de Vos W.M."/>
            <person name="Barrangou R."/>
            <person name="Klaenhammer T.R."/>
            <person name="Caufield P.W."/>
            <person name="Cui Y."/>
            <person name="Zhang H."/>
            <person name="O'Toole P.W."/>
        </authorList>
    </citation>
    <scope>NUCLEOTIDE SEQUENCE [LARGE SCALE GENOMIC DNA]</scope>
    <source>
        <strain evidence="7 8">DSM 15946</strain>
    </source>
</reference>
<dbReference type="PANTHER" id="PTHR43823">
    <property type="entry name" value="SPORULATION PROTEIN YKVU"/>
    <property type="match status" value="1"/>
</dbReference>
<dbReference type="RefSeq" id="WP_056953913.1">
    <property type="nucleotide sequence ID" value="NZ_AZFK01000016.1"/>
</dbReference>
<organism evidence="7 8">
    <name type="scientific">Limosilactobacillus ingluviei DSM 15946</name>
    <dbReference type="NCBI Taxonomy" id="1423760"/>
    <lineage>
        <taxon>Bacteria</taxon>
        <taxon>Bacillati</taxon>
        <taxon>Bacillota</taxon>
        <taxon>Bacilli</taxon>
        <taxon>Lactobacillales</taxon>
        <taxon>Lactobacillaceae</taxon>
        <taxon>Limosilactobacillus</taxon>
    </lineage>
</organism>
<evidence type="ECO:0000256" key="2">
    <source>
        <dbReference type="ARBA" id="ARBA00022475"/>
    </source>
</evidence>
<accession>A0A0R1ULX6</accession>
<dbReference type="AlphaFoldDB" id="A0A0R1ULX6"/>
<protein>
    <recommendedName>
        <fullName evidence="9">MATE family efflux transporter</fullName>
    </recommendedName>
</protein>
<evidence type="ECO:0000256" key="3">
    <source>
        <dbReference type="ARBA" id="ARBA00022692"/>
    </source>
</evidence>
<gene>
    <name evidence="7" type="ORF">FC43_GL000764</name>
</gene>
<dbReference type="InterPro" id="IPR002528">
    <property type="entry name" value="MATE_fam"/>
</dbReference>
<evidence type="ECO:0000313" key="8">
    <source>
        <dbReference type="Proteomes" id="UP000050816"/>
    </source>
</evidence>
<evidence type="ECO:0000256" key="4">
    <source>
        <dbReference type="ARBA" id="ARBA00022989"/>
    </source>
</evidence>
<evidence type="ECO:0000256" key="6">
    <source>
        <dbReference type="SAM" id="Phobius"/>
    </source>
</evidence>
<feature type="transmembrane region" description="Helical" evidence="6">
    <location>
        <begin position="355"/>
        <end position="376"/>
    </location>
</feature>
<evidence type="ECO:0000256" key="1">
    <source>
        <dbReference type="ARBA" id="ARBA00004651"/>
    </source>
</evidence>
<keyword evidence="4 6" id="KW-1133">Transmembrane helix</keyword>
<dbReference type="Proteomes" id="UP000050816">
    <property type="component" value="Unassembled WGS sequence"/>
</dbReference>
<feature type="transmembrane region" description="Helical" evidence="6">
    <location>
        <begin position="383"/>
        <end position="404"/>
    </location>
</feature>
<keyword evidence="2" id="KW-1003">Cell membrane</keyword>
<feature type="transmembrane region" description="Helical" evidence="6">
    <location>
        <begin position="273"/>
        <end position="293"/>
    </location>
</feature>
<feature type="transmembrane region" description="Helical" evidence="6">
    <location>
        <begin position="410"/>
        <end position="429"/>
    </location>
</feature>
<feature type="transmembrane region" description="Helical" evidence="6">
    <location>
        <begin position="314"/>
        <end position="335"/>
    </location>
</feature>
<evidence type="ECO:0000256" key="5">
    <source>
        <dbReference type="ARBA" id="ARBA00023136"/>
    </source>
</evidence>
<dbReference type="PANTHER" id="PTHR43823:SF3">
    <property type="entry name" value="MULTIDRUG EXPORT PROTEIN MEPA"/>
    <property type="match status" value="1"/>
</dbReference>
<feature type="transmembrane region" description="Helical" evidence="6">
    <location>
        <begin position="159"/>
        <end position="180"/>
    </location>
</feature>
<evidence type="ECO:0008006" key="9">
    <source>
        <dbReference type="Google" id="ProtNLM"/>
    </source>
</evidence>
<keyword evidence="3 6" id="KW-0812">Transmembrane</keyword>
<comment type="subcellular location">
    <subcellularLocation>
        <location evidence="1">Cell membrane</location>
        <topology evidence="1">Multi-pass membrane protein</topology>
    </subcellularLocation>
</comment>
<feature type="transmembrane region" description="Helical" evidence="6">
    <location>
        <begin position="130"/>
        <end position="147"/>
    </location>
</feature>
<feature type="transmembrane region" description="Helical" evidence="6">
    <location>
        <begin position="87"/>
        <end position="110"/>
    </location>
</feature>
<dbReference type="GO" id="GO:0005886">
    <property type="term" value="C:plasma membrane"/>
    <property type="evidence" value="ECO:0007669"/>
    <property type="project" value="UniProtKB-SubCell"/>
</dbReference>
<feature type="transmembrane region" description="Helical" evidence="6">
    <location>
        <begin position="246"/>
        <end position="267"/>
    </location>
</feature>
<sequence>MTGALAIKREINHYVIRNILANVGLSTYVLIDTLFIAIAAGSLGLTVLNLALPLYNIFNATGLLLGVGGATYFSLHKVKEPARVQTTYSQLMIFAFGLGVVEIGLIWLFLDPLLHLLGADSQTLGLGRTYVGIMAFSAPLYMCNYITINFVRNDGNPSLTMMATLTETVCVVLIDWFFIFKLGLQMEGAALAVIFSPLCSLLVLSRHARFKHRQLTWRWVKPQLATLKAAARLGLAPFMNEMSSGVSIYVFNWMLLLLAGNYAVAAYGVVANVAIITLAAANGVALGVQPIASREFGKHAPQNAVTAFWHGLKLTVTLAALLTLGLIIFKAPIVALFNTEHQPQLLHYALTGLPIYFTSAVFAAANILMIIFLTAVNRGQVSFTLSFLRGYVILLPLIVLLAWLGGVNGVFAAMPVNELLITLIGAGMVRNELRRLTA</sequence>
<feature type="transmembrane region" description="Helical" evidence="6">
    <location>
        <begin position="20"/>
        <end position="48"/>
    </location>
</feature>
<feature type="transmembrane region" description="Helical" evidence="6">
    <location>
        <begin position="54"/>
        <end position="75"/>
    </location>
</feature>